<evidence type="ECO:0000256" key="2">
    <source>
        <dbReference type="ARBA" id="ARBA00022692"/>
    </source>
</evidence>
<proteinExistence type="predicted"/>
<keyword evidence="8" id="KW-1185">Reference proteome</keyword>
<dbReference type="Gene3D" id="2.60.40.10">
    <property type="entry name" value="Immunoglobulins"/>
    <property type="match status" value="1"/>
</dbReference>
<evidence type="ECO:0000256" key="4">
    <source>
        <dbReference type="SAM" id="Phobius"/>
    </source>
</evidence>
<organism evidence="7 8">
    <name type="scientific">Synaphobranchus kaupii</name>
    <name type="common">Kaup's arrowtooth eel</name>
    <dbReference type="NCBI Taxonomy" id="118154"/>
    <lineage>
        <taxon>Eukaryota</taxon>
        <taxon>Metazoa</taxon>
        <taxon>Chordata</taxon>
        <taxon>Craniata</taxon>
        <taxon>Vertebrata</taxon>
        <taxon>Euteleostomi</taxon>
        <taxon>Actinopterygii</taxon>
        <taxon>Neopterygii</taxon>
        <taxon>Teleostei</taxon>
        <taxon>Anguilliformes</taxon>
        <taxon>Synaphobranchidae</taxon>
        <taxon>Synaphobranchus</taxon>
    </lineage>
</organism>
<evidence type="ECO:0000256" key="5">
    <source>
        <dbReference type="SAM" id="SignalP"/>
    </source>
</evidence>
<reference evidence="7" key="1">
    <citation type="journal article" date="2023" name="Science">
        <title>Genome structures resolve the early diversification of teleost fishes.</title>
        <authorList>
            <person name="Parey E."/>
            <person name="Louis A."/>
            <person name="Montfort J."/>
            <person name="Bouchez O."/>
            <person name="Roques C."/>
            <person name="Iampietro C."/>
            <person name="Lluch J."/>
            <person name="Castinel A."/>
            <person name="Donnadieu C."/>
            <person name="Desvignes T."/>
            <person name="Floi Bucao C."/>
            <person name="Jouanno E."/>
            <person name="Wen M."/>
            <person name="Mejri S."/>
            <person name="Dirks R."/>
            <person name="Jansen H."/>
            <person name="Henkel C."/>
            <person name="Chen W.J."/>
            <person name="Zahm M."/>
            <person name="Cabau C."/>
            <person name="Klopp C."/>
            <person name="Thompson A.W."/>
            <person name="Robinson-Rechavi M."/>
            <person name="Braasch I."/>
            <person name="Lecointre G."/>
            <person name="Bobe J."/>
            <person name="Postlethwait J.H."/>
            <person name="Berthelot C."/>
            <person name="Roest Crollius H."/>
            <person name="Guiguen Y."/>
        </authorList>
    </citation>
    <scope>NUCLEOTIDE SEQUENCE</scope>
    <source>
        <strain evidence="7">WJC10195</strain>
    </source>
</reference>
<dbReference type="CDD" id="cd05716">
    <property type="entry name" value="IgV_pIgR_like"/>
    <property type="match status" value="1"/>
</dbReference>
<comment type="subcellular location">
    <subcellularLocation>
        <location evidence="1">Membrane</location>
    </subcellularLocation>
</comment>
<dbReference type="InterPro" id="IPR036179">
    <property type="entry name" value="Ig-like_dom_sf"/>
</dbReference>
<keyword evidence="4" id="KW-1133">Transmembrane helix</keyword>
<keyword evidence="2 4" id="KW-0812">Transmembrane</keyword>
<evidence type="ECO:0000313" key="8">
    <source>
        <dbReference type="Proteomes" id="UP001152622"/>
    </source>
</evidence>
<evidence type="ECO:0000256" key="1">
    <source>
        <dbReference type="ARBA" id="ARBA00004370"/>
    </source>
</evidence>
<accession>A0A9Q1G3K9</accession>
<dbReference type="PANTHER" id="PTHR11860">
    <property type="entry name" value="POLYMERIC-IMMUNOGLOBULIN RECEPTOR"/>
    <property type="match status" value="1"/>
</dbReference>
<sequence>MRTFLALILTLTGAHCKLEEYGPNMVTGLVEHTVTIPCRYDYQYKYSKKHWCKVTLSNCVDMASTPHGSVNGSRVSIRDERLEGVFYVTMTSLVMEDKGWYKCVMYRFPFFAEHGHNVYLNISVGSGSDSNAVDPTAAGFQTSPAVKIDTGDSSVAGVWAVIRWVLFGLMLACFSAVTWWKRRICSESAPAADHTLQGSDSTHSHV</sequence>
<dbReference type="InterPro" id="IPR013783">
    <property type="entry name" value="Ig-like_fold"/>
</dbReference>
<feature type="domain" description="Immunoglobulin" evidence="6">
    <location>
        <begin position="23"/>
        <end position="123"/>
    </location>
</feature>
<dbReference type="AlphaFoldDB" id="A0A9Q1G3K9"/>
<evidence type="ECO:0000256" key="3">
    <source>
        <dbReference type="ARBA" id="ARBA00023136"/>
    </source>
</evidence>
<dbReference type="GO" id="GO:0004888">
    <property type="term" value="F:transmembrane signaling receptor activity"/>
    <property type="evidence" value="ECO:0007669"/>
    <property type="project" value="TreeGrafter"/>
</dbReference>
<comment type="caution">
    <text evidence="7">The sequence shown here is derived from an EMBL/GenBank/DDBJ whole genome shotgun (WGS) entry which is preliminary data.</text>
</comment>
<dbReference type="Pfam" id="PF07686">
    <property type="entry name" value="V-set"/>
    <property type="match status" value="1"/>
</dbReference>
<keyword evidence="5" id="KW-0732">Signal</keyword>
<dbReference type="EMBL" id="JAINUF010000002">
    <property type="protein sequence ID" value="KAJ8374858.1"/>
    <property type="molecule type" value="Genomic_DNA"/>
</dbReference>
<feature type="transmembrane region" description="Helical" evidence="4">
    <location>
        <begin position="161"/>
        <end position="180"/>
    </location>
</feature>
<dbReference type="SMART" id="SM00409">
    <property type="entry name" value="IG"/>
    <property type="match status" value="1"/>
</dbReference>
<feature type="signal peptide" evidence="5">
    <location>
        <begin position="1"/>
        <end position="16"/>
    </location>
</feature>
<dbReference type="Proteomes" id="UP001152622">
    <property type="component" value="Chromosome 2"/>
</dbReference>
<keyword evidence="3 4" id="KW-0472">Membrane</keyword>
<dbReference type="InterPro" id="IPR050671">
    <property type="entry name" value="CD300_family_receptors"/>
</dbReference>
<gene>
    <name evidence="7" type="ORF">SKAU_G00054380</name>
</gene>
<dbReference type="InterPro" id="IPR003599">
    <property type="entry name" value="Ig_sub"/>
</dbReference>
<name>A0A9Q1G3K9_SYNKA</name>
<dbReference type="GO" id="GO:0005886">
    <property type="term" value="C:plasma membrane"/>
    <property type="evidence" value="ECO:0007669"/>
    <property type="project" value="TreeGrafter"/>
</dbReference>
<evidence type="ECO:0000259" key="6">
    <source>
        <dbReference type="SMART" id="SM00409"/>
    </source>
</evidence>
<protein>
    <recommendedName>
        <fullName evidence="6">Immunoglobulin domain-containing protein</fullName>
    </recommendedName>
</protein>
<dbReference type="PANTHER" id="PTHR11860:SF111">
    <property type="entry name" value="IMMUNOGLOBULIN SUBTYPE DOMAIN-CONTAINING PROTEIN"/>
    <property type="match status" value="1"/>
</dbReference>
<evidence type="ECO:0000313" key="7">
    <source>
        <dbReference type="EMBL" id="KAJ8374858.1"/>
    </source>
</evidence>
<dbReference type="InterPro" id="IPR013106">
    <property type="entry name" value="Ig_V-set"/>
</dbReference>
<dbReference type="SUPFAM" id="SSF48726">
    <property type="entry name" value="Immunoglobulin"/>
    <property type="match status" value="1"/>
</dbReference>
<feature type="chain" id="PRO_5040358684" description="Immunoglobulin domain-containing protein" evidence="5">
    <location>
        <begin position="17"/>
        <end position="206"/>
    </location>
</feature>
<dbReference type="OrthoDB" id="284782at2759"/>